<dbReference type="InterPro" id="IPR028098">
    <property type="entry name" value="Glyco_trans_4-like_N"/>
</dbReference>
<dbReference type="Pfam" id="PF00534">
    <property type="entry name" value="Glycos_transf_1"/>
    <property type="match status" value="1"/>
</dbReference>
<accession>I0EU19</accession>
<dbReference type="InterPro" id="IPR001296">
    <property type="entry name" value="Glyco_trans_1"/>
</dbReference>
<feature type="domain" description="Glycosyl transferase family 1" evidence="1">
    <location>
        <begin position="191"/>
        <end position="350"/>
    </location>
</feature>
<dbReference type="Pfam" id="PF13439">
    <property type="entry name" value="Glyco_transf_4"/>
    <property type="match status" value="1"/>
</dbReference>
<keyword evidence="4" id="KW-1185">Reference proteome</keyword>
<dbReference type="KEGG" id="hcm:HCD_07225"/>
<dbReference type="Gene3D" id="3.40.50.2000">
    <property type="entry name" value="Glycogen Phosphorylase B"/>
    <property type="match status" value="2"/>
</dbReference>
<dbReference type="Proteomes" id="UP000005013">
    <property type="component" value="Chromosome"/>
</dbReference>
<dbReference type="GO" id="GO:0016757">
    <property type="term" value="F:glycosyltransferase activity"/>
    <property type="evidence" value="ECO:0007669"/>
    <property type="project" value="InterPro"/>
</dbReference>
<evidence type="ECO:0000313" key="3">
    <source>
        <dbReference type="EMBL" id="AFI06438.1"/>
    </source>
</evidence>
<dbReference type="EMBL" id="CP003481">
    <property type="protein sequence ID" value="AFI06438.1"/>
    <property type="molecule type" value="Genomic_DNA"/>
</dbReference>
<sequence>MVIVLVVDSFKNTSNGTSMTAFRFCEALRKKGHTLRVVAPNIESLGSEKEGYYSVKERYIPIATEISHHQNILFAKPNEEVLTRAFRGADIIHTYLPFLLEKVAVKIARKMKVPYIGSFHLQPEHISYNLKLERLSWLNRMLFSWFKRSHYRYIHHIHCPSKLIVEELQRHHYGGKKYAISNGFDPMFKFEFRENCLFETMPFKIIMVGRYSNEKNQSVLIEAISLSQYKQDIVLLLKGKGPNEKKLQHLAQKLGVRTEFGFANSNELLEILKTCTLYVHAANVEGEAIACLEAIGVGIVPLIANSSLSATKQFALDERSLFEPNNAKDLSTKIDWWLENKAERERMQREYAKSALNYTLESSVFRIEKVYEEAIRDFKNNPNLFETLAL</sequence>
<name>I0EU19_HELCM</name>
<dbReference type="STRING" id="1163745.HCD_07225"/>
<evidence type="ECO:0000259" key="2">
    <source>
        <dbReference type="Pfam" id="PF13439"/>
    </source>
</evidence>
<dbReference type="PANTHER" id="PTHR45947">
    <property type="entry name" value="SULFOQUINOVOSYL TRANSFERASE SQD2"/>
    <property type="match status" value="1"/>
</dbReference>
<proteinExistence type="predicted"/>
<dbReference type="PATRIC" id="fig|1163745.3.peg.1525"/>
<dbReference type="AlphaFoldDB" id="I0EU19"/>
<dbReference type="OrthoDB" id="9802525at2"/>
<evidence type="ECO:0000259" key="1">
    <source>
        <dbReference type="Pfam" id="PF00534"/>
    </source>
</evidence>
<dbReference type="InterPro" id="IPR050194">
    <property type="entry name" value="Glycosyltransferase_grp1"/>
</dbReference>
<protein>
    <submittedName>
        <fullName evidence="3">Polysaccharide biosynthesis protein</fullName>
    </submittedName>
</protein>
<dbReference type="SUPFAM" id="SSF53756">
    <property type="entry name" value="UDP-Glycosyltransferase/glycogen phosphorylase"/>
    <property type="match status" value="1"/>
</dbReference>
<dbReference type="RefSeq" id="WP_014659919.1">
    <property type="nucleotide sequence ID" value="NC_017735.1"/>
</dbReference>
<reference evidence="3 4" key="1">
    <citation type="journal article" date="2013" name="PLoS ONE">
        <title>Sequence Divergence and Conservation in Genomes ofHelicobacter cetorum Strains from a Dolphin and a Whale.</title>
        <authorList>
            <person name="Kersulyte D."/>
            <person name="Rossi M."/>
            <person name="Berg D.E."/>
        </authorList>
    </citation>
    <scope>NUCLEOTIDE SEQUENCE [LARGE SCALE GENOMIC DNA]</scope>
    <source>
        <strain evidence="3 4">MIT 99-5656</strain>
    </source>
</reference>
<dbReference type="HOGENOM" id="CLU_059700_0_0_7"/>
<evidence type="ECO:0000313" key="4">
    <source>
        <dbReference type="Proteomes" id="UP000005013"/>
    </source>
</evidence>
<organism evidence="3 4">
    <name type="scientific">Helicobacter cetorum (strain ATCC BAA-540 / CCUG 52418 / MIT 99-5656)</name>
    <dbReference type="NCBI Taxonomy" id="1163745"/>
    <lineage>
        <taxon>Bacteria</taxon>
        <taxon>Pseudomonadati</taxon>
        <taxon>Campylobacterota</taxon>
        <taxon>Epsilonproteobacteria</taxon>
        <taxon>Campylobacterales</taxon>
        <taxon>Helicobacteraceae</taxon>
        <taxon>Helicobacter</taxon>
    </lineage>
</organism>
<gene>
    <name evidence="3" type="ordered locus">HCD_07225</name>
</gene>
<dbReference type="PANTHER" id="PTHR45947:SF3">
    <property type="entry name" value="SULFOQUINOVOSYL TRANSFERASE SQD2"/>
    <property type="match status" value="1"/>
</dbReference>
<dbReference type="eggNOG" id="COG0438">
    <property type="taxonomic scope" value="Bacteria"/>
</dbReference>
<feature type="domain" description="Glycosyltransferase subfamily 4-like N-terminal" evidence="2">
    <location>
        <begin position="15"/>
        <end position="186"/>
    </location>
</feature>